<protein>
    <submittedName>
        <fullName evidence="2">DNA/RNA polymerases superfamily protein</fullName>
    </submittedName>
</protein>
<comment type="caution">
    <text evidence="2">The sequence shown here is derived from an EMBL/GenBank/DDBJ whole genome shotgun (WGS) entry which is preliminary data.</text>
</comment>
<keyword evidence="3" id="KW-1185">Reference proteome</keyword>
<reference evidence="3" key="1">
    <citation type="journal article" date="2019" name="Plant Biotechnol. J.">
        <title>Genome sequencing of the Australian wild diploid species Gossypium australe highlights disease resistance and delayed gland morphogenesis.</title>
        <authorList>
            <person name="Cai Y."/>
            <person name="Cai X."/>
            <person name="Wang Q."/>
            <person name="Wang P."/>
            <person name="Zhang Y."/>
            <person name="Cai C."/>
            <person name="Xu Y."/>
            <person name="Wang K."/>
            <person name="Zhou Z."/>
            <person name="Wang C."/>
            <person name="Geng S."/>
            <person name="Li B."/>
            <person name="Dong Q."/>
            <person name="Hou Y."/>
            <person name="Wang H."/>
            <person name="Ai P."/>
            <person name="Liu Z."/>
            <person name="Yi F."/>
            <person name="Sun M."/>
            <person name="An G."/>
            <person name="Cheng J."/>
            <person name="Zhang Y."/>
            <person name="Shi Q."/>
            <person name="Xie Y."/>
            <person name="Shi X."/>
            <person name="Chang Y."/>
            <person name="Huang F."/>
            <person name="Chen Y."/>
            <person name="Hong S."/>
            <person name="Mi L."/>
            <person name="Sun Q."/>
            <person name="Zhang L."/>
            <person name="Zhou B."/>
            <person name="Peng R."/>
            <person name="Zhang X."/>
            <person name="Liu F."/>
        </authorList>
    </citation>
    <scope>NUCLEOTIDE SEQUENCE [LARGE SCALE GENOMIC DNA]</scope>
    <source>
        <strain evidence="3">cv. PA1801</strain>
    </source>
</reference>
<dbReference type="AlphaFoldDB" id="A0A5B6WQ41"/>
<dbReference type="InterPro" id="IPR036397">
    <property type="entry name" value="RNaseH_sf"/>
</dbReference>
<dbReference type="EMBL" id="SMMG02000002">
    <property type="protein sequence ID" value="KAA3483999.1"/>
    <property type="molecule type" value="Genomic_DNA"/>
</dbReference>
<name>A0A5B6WQ41_9ROSI</name>
<dbReference type="Gene3D" id="3.30.420.10">
    <property type="entry name" value="Ribonuclease H-like superfamily/Ribonuclease H"/>
    <property type="match status" value="1"/>
</dbReference>
<gene>
    <name evidence="2" type="ORF">EPI10_006116</name>
</gene>
<organism evidence="2 3">
    <name type="scientific">Gossypium australe</name>
    <dbReference type="NCBI Taxonomy" id="47621"/>
    <lineage>
        <taxon>Eukaryota</taxon>
        <taxon>Viridiplantae</taxon>
        <taxon>Streptophyta</taxon>
        <taxon>Embryophyta</taxon>
        <taxon>Tracheophyta</taxon>
        <taxon>Spermatophyta</taxon>
        <taxon>Magnoliopsida</taxon>
        <taxon>eudicotyledons</taxon>
        <taxon>Gunneridae</taxon>
        <taxon>Pentapetalae</taxon>
        <taxon>rosids</taxon>
        <taxon>malvids</taxon>
        <taxon>Malvales</taxon>
        <taxon>Malvaceae</taxon>
        <taxon>Malvoideae</taxon>
        <taxon>Gossypium</taxon>
    </lineage>
</organism>
<dbReference type="OrthoDB" id="996762at2759"/>
<accession>A0A5B6WQ41</accession>
<dbReference type="Pfam" id="PF24626">
    <property type="entry name" value="SH3_Tf2-1"/>
    <property type="match status" value="1"/>
</dbReference>
<sequence>MLRYCVLEFGGSWERYLHLVEFAYNNNYQSSIQMAPYEALYGRKCRTPFEKQIHGVNLVKETEEKVKVIRDSLKARKEIKFQVGDKVFLKVFPWKKILRFGKKGKLGPRLIGPYEVTERIGPVAYRLALLVELEKIHNVFHVSMLR</sequence>
<proteinExistence type="predicted"/>
<feature type="domain" description="Tf2-1-like SH3-like" evidence="1">
    <location>
        <begin position="84"/>
        <end position="146"/>
    </location>
</feature>
<dbReference type="PANTHER" id="PTHR46148">
    <property type="entry name" value="CHROMO DOMAIN-CONTAINING PROTEIN"/>
    <property type="match status" value="1"/>
</dbReference>
<evidence type="ECO:0000313" key="2">
    <source>
        <dbReference type="EMBL" id="KAA3483999.1"/>
    </source>
</evidence>
<evidence type="ECO:0000313" key="3">
    <source>
        <dbReference type="Proteomes" id="UP000325315"/>
    </source>
</evidence>
<dbReference type="GO" id="GO:0003676">
    <property type="term" value="F:nucleic acid binding"/>
    <property type="evidence" value="ECO:0007669"/>
    <property type="project" value="InterPro"/>
</dbReference>
<dbReference type="InterPro" id="IPR056924">
    <property type="entry name" value="SH3_Tf2-1"/>
</dbReference>
<dbReference type="Proteomes" id="UP000325315">
    <property type="component" value="Unassembled WGS sequence"/>
</dbReference>
<evidence type="ECO:0000259" key="1">
    <source>
        <dbReference type="Pfam" id="PF24626"/>
    </source>
</evidence>
<dbReference type="PANTHER" id="PTHR46148:SF44">
    <property type="entry name" value="GAG-POL POLYPROTEIN"/>
    <property type="match status" value="1"/>
</dbReference>